<dbReference type="AlphaFoldDB" id="A0A073I0D0"/>
<dbReference type="GO" id="GO:0001734">
    <property type="term" value="F:mRNA m(6)A methyltransferase activity"/>
    <property type="evidence" value="ECO:0007669"/>
    <property type="project" value="UniProtKB-EC"/>
</dbReference>
<dbReference type="InterPro" id="IPR007757">
    <property type="entry name" value="MT-A70-like"/>
</dbReference>
<comment type="caution">
    <text evidence="8">The sequence shown here is derived from an EMBL/GenBank/DDBJ whole genome shotgun (WGS) entry which is preliminary data.</text>
</comment>
<comment type="catalytic activity">
    <reaction evidence="5">
        <text>an adenosine in mRNA + S-adenosyl-L-methionine = an N(6)-methyladenosine in mRNA + S-adenosyl-L-homocysteine + H(+)</text>
        <dbReference type="Rhea" id="RHEA:55584"/>
        <dbReference type="Rhea" id="RHEA-COMP:12414"/>
        <dbReference type="Rhea" id="RHEA-COMP:12417"/>
        <dbReference type="ChEBI" id="CHEBI:15378"/>
        <dbReference type="ChEBI" id="CHEBI:57856"/>
        <dbReference type="ChEBI" id="CHEBI:59789"/>
        <dbReference type="ChEBI" id="CHEBI:74411"/>
        <dbReference type="ChEBI" id="CHEBI:74449"/>
        <dbReference type="EC" id="2.1.1.348"/>
    </reaction>
</comment>
<evidence type="ECO:0000256" key="3">
    <source>
        <dbReference type="ARBA" id="ARBA00022679"/>
    </source>
</evidence>
<dbReference type="Proteomes" id="UP000053232">
    <property type="component" value="Unassembled WGS sequence"/>
</dbReference>
<proteinExistence type="inferred from homology"/>
<dbReference type="EMBL" id="ARYC01001643">
    <property type="protein sequence ID" value="KEJ82960.1"/>
    <property type="molecule type" value="Genomic_DNA"/>
</dbReference>
<comment type="similarity">
    <text evidence="6">Belongs to the MT-A70-like family.</text>
</comment>
<organism evidence="8 9">
    <name type="scientific">Oxytricha trifallax</name>
    <dbReference type="NCBI Taxonomy" id="1172189"/>
    <lineage>
        <taxon>Eukaryota</taxon>
        <taxon>Sar</taxon>
        <taxon>Alveolata</taxon>
        <taxon>Ciliophora</taxon>
        <taxon>Intramacronucleata</taxon>
        <taxon>Spirotrichea</taxon>
        <taxon>Stichotrichia</taxon>
        <taxon>Sporadotrichida</taxon>
        <taxon>Oxytrichidae</taxon>
        <taxon>Oxytrichinae</taxon>
        <taxon>Oxytricha</taxon>
    </lineage>
</organism>
<feature type="compositionally biased region" description="Low complexity" evidence="7">
    <location>
        <begin position="105"/>
        <end position="117"/>
    </location>
</feature>
<evidence type="ECO:0000256" key="2">
    <source>
        <dbReference type="ARBA" id="ARBA00022603"/>
    </source>
</evidence>
<keyword evidence="9" id="KW-1185">Reference proteome</keyword>
<reference evidence="9" key="1">
    <citation type="journal article" date="2014" name="Cell">
        <title>The Architecture of a Scrambled Genome Reveals Massive Levels of Genomic Rearrangement during Development.</title>
        <authorList>
            <person name="Chen X."/>
            <person name="Bracht J.R."/>
            <person name="Goldman A.D."/>
            <person name="Dolzhenko E."/>
            <person name="Clay D.M."/>
            <person name="Swart E.C."/>
            <person name="Perlman D.H."/>
            <person name="Doak T.G."/>
            <person name="Stuart A."/>
            <person name="Amemiya C.T."/>
            <person name="Sebra R.P."/>
            <person name="Landweber L.F."/>
        </authorList>
    </citation>
    <scope>NUCLEOTIDE SEQUENCE [LARGE SCALE GENOMIC DNA]</scope>
    <source>
        <strain evidence="9">JRB310</strain>
    </source>
</reference>
<dbReference type="GO" id="GO:0036396">
    <property type="term" value="C:RNA N6-methyladenosine methyltransferase complex"/>
    <property type="evidence" value="ECO:0007669"/>
    <property type="project" value="TreeGrafter"/>
</dbReference>
<protein>
    <recommendedName>
        <fullName evidence="1">mRNA m(6)A methyltransferase</fullName>
        <ecNumber evidence="1">2.1.1.348</ecNumber>
    </recommendedName>
</protein>
<evidence type="ECO:0000313" key="9">
    <source>
        <dbReference type="Proteomes" id="UP000053232"/>
    </source>
</evidence>
<keyword evidence="4" id="KW-0949">S-adenosyl-L-methionine</keyword>
<dbReference type="Pfam" id="PF05063">
    <property type="entry name" value="MT-A70"/>
    <property type="match status" value="1"/>
</dbReference>
<evidence type="ECO:0000256" key="4">
    <source>
        <dbReference type="ARBA" id="ARBA00022691"/>
    </source>
</evidence>
<feature type="region of interest" description="Disordered" evidence="7">
    <location>
        <begin position="105"/>
        <end position="128"/>
    </location>
</feature>
<dbReference type="InterPro" id="IPR029063">
    <property type="entry name" value="SAM-dependent_MTases_sf"/>
</dbReference>
<keyword evidence="3" id="KW-0808">Transferase</keyword>
<evidence type="ECO:0000256" key="5">
    <source>
        <dbReference type="ARBA" id="ARBA00048957"/>
    </source>
</evidence>
<dbReference type="PROSITE" id="PS51143">
    <property type="entry name" value="MT_A70"/>
    <property type="match status" value="1"/>
</dbReference>
<dbReference type="GO" id="GO:0032259">
    <property type="term" value="P:methylation"/>
    <property type="evidence" value="ECO:0007669"/>
    <property type="project" value="UniProtKB-KW"/>
</dbReference>
<dbReference type="SUPFAM" id="SSF53335">
    <property type="entry name" value="S-adenosyl-L-methionine-dependent methyltransferases"/>
    <property type="match status" value="1"/>
</dbReference>
<sequence length="605" mass="71722">MIHHHHYYFVKPADYNNPFVQQSNSFQNYYPLGQSYSTQGIIQNQPYQYDQSQYCYPQHYSVNQSQILKQDQKFDQISGITNSNLNSLDLSMGHNIQLDTEMVISQSSQNQKSNENQIKNKHSKLKKRKHKPNGFKFINLKRYWKRLSENFDLTDDQITDLQFEFDSYGDYKKWYKKFMKKIYIAVDSNDCQVSGQIEEVETLNKRQMFPINLQQQINECKPANQRSIESQFEDNQSAPESICTNLSCKKIIEQITKEKEEQCRQLSQRIQMVEQEREELIEKCKELELQILDVFSETIKQNESRIKRLQEDDSSDDEKKYQNQNNSKTKMDDEYLLKREILTKRSVKEIVQDLRNNVKKRHQMKFFDWGMRQTAGDSISYQGSILDNKLWEQVINDAKRGLIGNLFDVIIADAPWDSTAINLNYKTLSDSQFMSKIPIKRLQSNGYLFLWITNKKLEVALQYLERIGYKRIELITWVKISKENLLRDNIGFYLRHFTEFCLVARKKGSFAELSKITKTHKAPNIIVERVSEASRKPEQLYQIIEQLCPNGKYLEIFGREHNRRQKWVTIGDESITRKKPKQEKARKRLHKANLKSINPQKVIIL</sequence>
<keyword evidence="2" id="KW-0489">Methyltransferase</keyword>
<accession>A0A073I0D0</accession>
<feature type="compositionally biased region" description="Basic residues" evidence="7">
    <location>
        <begin position="119"/>
        <end position="128"/>
    </location>
</feature>
<evidence type="ECO:0000256" key="6">
    <source>
        <dbReference type="PROSITE-ProRule" id="PRU00489"/>
    </source>
</evidence>
<evidence type="ECO:0000313" key="8">
    <source>
        <dbReference type="EMBL" id="KEJ82960.1"/>
    </source>
</evidence>
<name>A0A073I0D0_9SPIT</name>
<evidence type="ECO:0000256" key="1">
    <source>
        <dbReference type="ARBA" id="ARBA00012160"/>
    </source>
</evidence>
<feature type="compositionally biased region" description="Basic and acidic residues" evidence="7">
    <location>
        <begin position="307"/>
        <end position="321"/>
    </location>
</feature>
<dbReference type="PANTHER" id="PTHR12829:SF7">
    <property type="entry name" value="N6-ADENOSINE-METHYLTRANSFERASE CATALYTIC SUBUNIT"/>
    <property type="match status" value="1"/>
</dbReference>
<feature type="region of interest" description="Disordered" evidence="7">
    <location>
        <begin position="307"/>
        <end position="329"/>
    </location>
</feature>
<dbReference type="EC" id="2.1.1.348" evidence="1"/>
<dbReference type="PANTHER" id="PTHR12829">
    <property type="entry name" value="N6-ADENOSINE-METHYLTRANSFERASE"/>
    <property type="match status" value="1"/>
</dbReference>
<dbReference type="GO" id="GO:0005634">
    <property type="term" value="C:nucleus"/>
    <property type="evidence" value="ECO:0007669"/>
    <property type="project" value="TreeGrafter"/>
</dbReference>
<gene>
    <name evidence="8" type="ORF">OXYTRIMIC_459</name>
</gene>
<evidence type="ECO:0000256" key="7">
    <source>
        <dbReference type="SAM" id="MobiDB-lite"/>
    </source>
</evidence>